<keyword evidence="5" id="KW-1185">Reference proteome</keyword>
<organism evidence="1 4">
    <name type="scientific">Burkholderia contaminans</name>
    <dbReference type="NCBI Taxonomy" id="488447"/>
    <lineage>
        <taxon>Bacteria</taxon>
        <taxon>Pseudomonadati</taxon>
        <taxon>Pseudomonadota</taxon>
        <taxon>Betaproteobacteria</taxon>
        <taxon>Burkholderiales</taxon>
        <taxon>Burkholderiaceae</taxon>
        <taxon>Burkholderia</taxon>
        <taxon>Burkholderia cepacia complex</taxon>
    </lineage>
</organism>
<evidence type="ECO:0000313" key="5">
    <source>
        <dbReference type="Proteomes" id="UP000664048"/>
    </source>
</evidence>
<dbReference type="Proteomes" id="UP000664048">
    <property type="component" value="Unassembled WGS sequence"/>
</dbReference>
<evidence type="ECO:0000313" key="4">
    <source>
        <dbReference type="Proteomes" id="UP000611459"/>
    </source>
</evidence>
<proteinExistence type="predicted"/>
<name>A0AAP1VAJ2_9BURK</name>
<protein>
    <submittedName>
        <fullName evidence="1">Uncharacterized protein</fullName>
    </submittedName>
</protein>
<evidence type="ECO:0000313" key="3">
    <source>
        <dbReference type="EMBL" id="WFN22551.1"/>
    </source>
</evidence>
<accession>A0AAP1VAJ2</accession>
<dbReference type="RefSeq" id="WP_135370832.1">
    <property type="nucleotide sequence ID" value="NZ_AP018359.1"/>
</dbReference>
<dbReference type="Proteomes" id="UP001220209">
    <property type="component" value="Chromosome 3"/>
</dbReference>
<dbReference type="EMBL" id="JAGEMX010000019">
    <property type="protein sequence ID" value="MBO1834466.1"/>
    <property type="molecule type" value="Genomic_DNA"/>
</dbReference>
<reference evidence="2 5" key="2">
    <citation type="submission" date="2021-03" db="EMBL/GenBank/DDBJ databases">
        <title>Clinical course, treatment and visual outcome of an outbreak of Burkholderia contaminans endophthalmitis following cataract surgery.</title>
        <authorList>
            <person name="Lind C."/>
            <person name="Olsen K."/>
            <person name="Angelsen N.K."/>
            <person name="Krefting E.A."/>
            <person name="Fossen K."/>
            <person name="Gravningen K."/>
            <person name="Depoorter E."/>
            <person name="Vandamme P."/>
            <person name="Bertelsen G."/>
        </authorList>
    </citation>
    <scope>NUCLEOTIDE SEQUENCE [LARGE SCALE GENOMIC DNA]</scope>
    <source>
        <strain evidence="2 5">51242556</strain>
    </source>
</reference>
<dbReference type="Proteomes" id="UP000611459">
    <property type="component" value="Unassembled WGS sequence"/>
</dbReference>
<dbReference type="EMBL" id="CP090642">
    <property type="protein sequence ID" value="WFN22551.1"/>
    <property type="molecule type" value="Genomic_DNA"/>
</dbReference>
<evidence type="ECO:0000313" key="6">
    <source>
        <dbReference type="Proteomes" id="UP001220209"/>
    </source>
</evidence>
<dbReference type="EMBL" id="JAENIB010000023">
    <property type="protein sequence ID" value="MBK1934822.1"/>
    <property type="molecule type" value="Genomic_DNA"/>
</dbReference>
<dbReference type="AlphaFoldDB" id="A0AAP1VAJ2"/>
<dbReference type="GeneID" id="93194355"/>
<gene>
    <name evidence="2" type="ORF">J4M89_34300</name>
    <name evidence="1" type="ORF">JIN94_33545</name>
    <name evidence="3" type="ORF">LXE91_38400</name>
</gene>
<evidence type="ECO:0000313" key="2">
    <source>
        <dbReference type="EMBL" id="MBO1834466.1"/>
    </source>
</evidence>
<reference evidence="1" key="1">
    <citation type="submission" date="2021-01" db="EMBL/GenBank/DDBJ databases">
        <title>Outbreak of Burkholderia contaminns endophthalmitis traced to a clinical ventilation system.</title>
        <authorList>
            <person name="Lipuma J."/>
            <person name="Spilker T."/>
            <person name="Kratholm J."/>
        </authorList>
    </citation>
    <scope>NUCLEOTIDE SEQUENCE</scope>
    <source>
        <strain evidence="1">HI4954</strain>
    </source>
</reference>
<evidence type="ECO:0000313" key="1">
    <source>
        <dbReference type="EMBL" id="MBK1934822.1"/>
    </source>
</evidence>
<sequence length="66" mass="7011">MDEFIDLVDGRDDAAQTTRLIEGNALFSGVGDIAGQIVRGHRTNGTARRTARVSVLRVIGTAAISQ</sequence>
<reference evidence="3 6" key="3">
    <citation type="submission" date="2021-12" db="EMBL/GenBank/DDBJ databases">
        <title>Genomic and phenotypic characterization of three Burkholderia contaminans isolates recovered from different sources.</title>
        <authorList>
            <person name="Lopez De Volder A."/>
            <person name="Fan Y."/>
            <person name="Nunvar J."/>
            <person name="Herrera T."/>
            <person name="Timp W."/>
            <person name="Degrossi J."/>
        </authorList>
    </citation>
    <scope>NUCLEOTIDE SEQUENCE [LARGE SCALE GENOMIC DNA]</scope>
    <source>
        <strain evidence="3 6">LMG 23361</strain>
    </source>
</reference>